<evidence type="ECO:0000256" key="4">
    <source>
        <dbReference type="ARBA" id="ARBA00022692"/>
    </source>
</evidence>
<feature type="domain" description="Mechanosensitive ion channel MscS C-terminal" evidence="9">
    <location>
        <begin position="184"/>
        <end position="265"/>
    </location>
</feature>
<dbReference type="GO" id="GO:0005886">
    <property type="term" value="C:plasma membrane"/>
    <property type="evidence" value="ECO:0007669"/>
    <property type="project" value="UniProtKB-SubCell"/>
</dbReference>
<dbReference type="SUPFAM" id="SSF50182">
    <property type="entry name" value="Sm-like ribonucleoproteins"/>
    <property type="match status" value="1"/>
</dbReference>
<keyword evidence="12" id="KW-1185">Reference proteome</keyword>
<keyword evidence="7" id="KW-0813">Transport</keyword>
<dbReference type="InterPro" id="IPR045275">
    <property type="entry name" value="MscS_archaea/bacteria_type"/>
</dbReference>
<keyword evidence="7" id="KW-0406">Ion transport</keyword>
<dbReference type="GO" id="GO:0008381">
    <property type="term" value="F:mechanosensitive monoatomic ion channel activity"/>
    <property type="evidence" value="ECO:0007669"/>
    <property type="project" value="InterPro"/>
</dbReference>
<evidence type="ECO:0000256" key="7">
    <source>
        <dbReference type="RuleBase" id="RU369025"/>
    </source>
</evidence>
<keyword evidence="4 7" id="KW-0812">Transmembrane</keyword>
<evidence type="ECO:0000259" key="8">
    <source>
        <dbReference type="Pfam" id="PF00924"/>
    </source>
</evidence>
<accession>A0AA48KRZ2</accession>
<feature type="domain" description="Mechanosensitive ion channel transmembrane helices 2/3" evidence="10">
    <location>
        <begin position="70"/>
        <end position="111"/>
    </location>
</feature>
<organism evidence="11 12">
    <name type="scientific">Planctobacterium marinum</name>
    <dbReference type="NCBI Taxonomy" id="1631968"/>
    <lineage>
        <taxon>Bacteria</taxon>
        <taxon>Pseudomonadati</taxon>
        <taxon>Pseudomonadota</taxon>
        <taxon>Gammaproteobacteria</taxon>
        <taxon>Alteromonadales</taxon>
        <taxon>Alteromonadaceae</taxon>
        <taxon>Planctobacterium</taxon>
    </lineage>
</organism>
<keyword evidence="5 7" id="KW-1133">Transmembrane helix</keyword>
<comment type="caution">
    <text evidence="7">Lacks conserved residue(s) required for the propagation of feature annotation.</text>
</comment>
<dbReference type="InterPro" id="IPR010920">
    <property type="entry name" value="LSM_dom_sf"/>
</dbReference>
<evidence type="ECO:0000256" key="3">
    <source>
        <dbReference type="ARBA" id="ARBA00022475"/>
    </source>
</evidence>
<dbReference type="SUPFAM" id="SSF82689">
    <property type="entry name" value="Mechanosensitive channel protein MscS (YggB), C-terminal domain"/>
    <property type="match status" value="1"/>
</dbReference>
<dbReference type="RefSeq" id="WP_338292629.1">
    <property type="nucleotide sequence ID" value="NZ_AP027272.1"/>
</dbReference>
<evidence type="ECO:0000313" key="12">
    <source>
        <dbReference type="Proteomes" id="UP001333710"/>
    </source>
</evidence>
<evidence type="ECO:0000256" key="2">
    <source>
        <dbReference type="ARBA" id="ARBA00008017"/>
    </source>
</evidence>
<evidence type="ECO:0000259" key="9">
    <source>
        <dbReference type="Pfam" id="PF21082"/>
    </source>
</evidence>
<comment type="similarity">
    <text evidence="2 7">Belongs to the MscS (TC 1.A.23) family.</text>
</comment>
<keyword evidence="7" id="KW-0407">Ion channel</keyword>
<dbReference type="EMBL" id="AP027272">
    <property type="protein sequence ID" value="BDX06617.1"/>
    <property type="molecule type" value="Genomic_DNA"/>
</dbReference>
<feature type="domain" description="Mechanosensitive ion channel MscS" evidence="8">
    <location>
        <begin position="113"/>
        <end position="178"/>
    </location>
</feature>
<feature type="transmembrane region" description="Helical" evidence="7">
    <location>
        <begin position="67"/>
        <end position="89"/>
    </location>
</feature>
<dbReference type="AlphaFoldDB" id="A0AA48KRZ2"/>
<dbReference type="Gene3D" id="2.30.30.60">
    <property type="match status" value="1"/>
</dbReference>
<feature type="transmembrane region" description="Helical" evidence="7">
    <location>
        <begin position="26"/>
        <end position="47"/>
    </location>
</feature>
<evidence type="ECO:0000256" key="1">
    <source>
        <dbReference type="ARBA" id="ARBA00004651"/>
    </source>
</evidence>
<dbReference type="Pfam" id="PF21082">
    <property type="entry name" value="MS_channel_3rd"/>
    <property type="match status" value="1"/>
</dbReference>
<evidence type="ECO:0000256" key="6">
    <source>
        <dbReference type="ARBA" id="ARBA00023136"/>
    </source>
</evidence>
<keyword evidence="7" id="KW-0997">Cell inner membrane</keyword>
<dbReference type="SUPFAM" id="SSF82861">
    <property type="entry name" value="Mechanosensitive channel protein MscS (YggB), transmembrane region"/>
    <property type="match status" value="1"/>
</dbReference>
<reference evidence="11" key="1">
    <citation type="submission" date="2023-01" db="EMBL/GenBank/DDBJ databases">
        <title>Complete genome sequence of Planctobacterium marinum strain Dej080120_11.</title>
        <authorList>
            <person name="Ueki S."/>
            <person name="Maruyama F."/>
        </authorList>
    </citation>
    <scope>NUCLEOTIDE SEQUENCE</scope>
    <source>
        <strain evidence="11">Dej080120_11</strain>
    </source>
</reference>
<dbReference type="InterPro" id="IPR006685">
    <property type="entry name" value="MscS_channel_2nd"/>
</dbReference>
<proteinExistence type="inferred from homology"/>
<dbReference type="Pfam" id="PF21088">
    <property type="entry name" value="MS_channel_1st"/>
    <property type="match status" value="1"/>
</dbReference>
<dbReference type="Proteomes" id="UP001333710">
    <property type="component" value="Chromosome"/>
</dbReference>
<evidence type="ECO:0000256" key="5">
    <source>
        <dbReference type="ARBA" id="ARBA00022989"/>
    </source>
</evidence>
<dbReference type="Pfam" id="PF05552">
    <property type="entry name" value="MS_channel_1st_1"/>
    <property type="match status" value="1"/>
</dbReference>
<dbReference type="InterPro" id="IPR049278">
    <property type="entry name" value="MS_channel_C"/>
</dbReference>
<dbReference type="KEGG" id="pmaw:MACH26_21380"/>
<dbReference type="PANTHER" id="PTHR30221:SF1">
    <property type="entry name" value="SMALL-CONDUCTANCE MECHANOSENSITIVE CHANNEL"/>
    <property type="match status" value="1"/>
</dbReference>
<keyword evidence="3" id="KW-1003">Cell membrane</keyword>
<sequence length="278" mass="30484">MNETASEQLEQVQQIYNIIVNFLVNYSFQLLGALLVFIIGLVIAKRIAKGVVALCQRKNLDITLSQFIGNVVKITILVMIAIICLNMIGISITPFVAAIGALGLGAGLAVQGLLSNYGAGFNIILARPFVVGDTIKVEGVAGVVREITLAFTKLEDEDGVEILIPNKHIVGEILHNSKHFTLTEMQVGVAYDSDMDRVVALLKDAILNCDLVTQEPAPLIGIAEFADSSVNIELRYWVETDKLYASRYQVNKLIWDTLKANQIAIPFPQREITFLNQA</sequence>
<protein>
    <recommendedName>
        <fullName evidence="7">Small-conductance mechanosensitive channel</fullName>
    </recommendedName>
</protein>
<comment type="function">
    <text evidence="7">Mechanosensitive channel that participates in the regulation of osmotic pressure changes within the cell, opening in response to stretch forces in the membrane lipid bilayer, without the need for other proteins. Contributes to normal resistance to hypoosmotic shock. Forms an ion channel of 1.0 nanosiemens conductance with a slight preference for anions.</text>
</comment>
<dbReference type="InterPro" id="IPR049142">
    <property type="entry name" value="MS_channel_1st"/>
</dbReference>
<comment type="subunit">
    <text evidence="7">Homoheptamer.</text>
</comment>
<dbReference type="InterPro" id="IPR008910">
    <property type="entry name" value="MSC_TM_helix"/>
</dbReference>
<evidence type="ECO:0000259" key="10">
    <source>
        <dbReference type="Pfam" id="PF21088"/>
    </source>
</evidence>
<evidence type="ECO:0000313" key="11">
    <source>
        <dbReference type="EMBL" id="BDX06617.1"/>
    </source>
</evidence>
<name>A0AA48KRZ2_9ALTE</name>
<dbReference type="PANTHER" id="PTHR30221">
    <property type="entry name" value="SMALL-CONDUCTANCE MECHANOSENSITIVE CHANNEL"/>
    <property type="match status" value="1"/>
</dbReference>
<dbReference type="Pfam" id="PF00924">
    <property type="entry name" value="MS_channel_2nd"/>
    <property type="match status" value="1"/>
</dbReference>
<dbReference type="InterPro" id="IPR011014">
    <property type="entry name" value="MscS_channel_TM-2"/>
</dbReference>
<dbReference type="Gene3D" id="3.30.70.100">
    <property type="match status" value="1"/>
</dbReference>
<feature type="transmembrane region" description="Helical" evidence="7">
    <location>
        <begin position="95"/>
        <end position="114"/>
    </location>
</feature>
<dbReference type="Gene3D" id="1.10.287.1260">
    <property type="match status" value="1"/>
</dbReference>
<comment type="subcellular location">
    <subcellularLocation>
        <location evidence="7">Cell inner membrane</location>
        <topology evidence="7">Multi-pass membrane protein</topology>
    </subcellularLocation>
    <subcellularLocation>
        <location evidence="1">Cell membrane</location>
        <topology evidence="1">Multi-pass membrane protein</topology>
    </subcellularLocation>
</comment>
<dbReference type="InterPro" id="IPR011066">
    <property type="entry name" value="MscS_channel_C_sf"/>
</dbReference>
<keyword evidence="6 7" id="KW-0472">Membrane</keyword>
<dbReference type="InterPro" id="IPR023408">
    <property type="entry name" value="MscS_beta-dom_sf"/>
</dbReference>
<gene>
    <name evidence="11" type="ORF">MACH26_21380</name>
</gene>